<dbReference type="InterPro" id="IPR001381">
    <property type="entry name" value="DHquinase_I"/>
</dbReference>
<dbReference type="SUPFAM" id="SSF53223">
    <property type="entry name" value="Aminoacid dehydrogenase-like, N-terminal domain"/>
    <property type="match status" value="1"/>
</dbReference>
<feature type="domain" description="Quinate/shikimate 5-dehydrogenase/glutamyl-tRNA reductase" evidence="3">
    <location>
        <begin position="698"/>
        <end position="744"/>
    </location>
</feature>
<dbReference type="FunFam" id="3.40.50.720:FF:000386">
    <property type="entry name" value="Quinate repressor protein"/>
    <property type="match status" value="1"/>
</dbReference>
<dbReference type="CDD" id="cd01065">
    <property type="entry name" value="NAD_bind_Shikimate_DH"/>
    <property type="match status" value="1"/>
</dbReference>
<gene>
    <name evidence="6" type="ORF">G7Y89_g2102</name>
</gene>
<dbReference type="InterPro" id="IPR013708">
    <property type="entry name" value="Shikimate_DH-bd_N"/>
</dbReference>
<evidence type="ECO:0008006" key="8">
    <source>
        <dbReference type="Google" id="ProtNLM"/>
    </source>
</evidence>
<comment type="similarity">
    <text evidence="2">In the N-terminal section; belongs to the shikimate kinase family.</text>
</comment>
<feature type="domain" description="SDH C-terminal" evidence="5">
    <location>
        <begin position="841"/>
        <end position="867"/>
    </location>
</feature>
<dbReference type="InterPro" id="IPR031322">
    <property type="entry name" value="Shikimate/glucono_kinase"/>
</dbReference>
<dbReference type="GO" id="GO:0004764">
    <property type="term" value="F:shikimate 3-dehydrogenase (NADP+) activity"/>
    <property type="evidence" value="ECO:0007669"/>
    <property type="project" value="InterPro"/>
</dbReference>
<evidence type="ECO:0000256" key="1">
    <source>
        <dbReference type="ARBA" id="ARBA00006477"/>
    </source>
</evidence>
<evidence type="ECO:0000259" key="3">
    <source>
        <dbReference type="Pfam" id="PF01488"/>
    </source>
</evidence>
<dbReference type="SUPFAM" id="SSF51735">
    <property type="entry name" value="NAD(P)-binding Rossmann-fold domains"/>
    <property type="match status" value="1"/>
</dbReference>
<dbReference type="InterPro" id="IPR041121">
    <property type="entry name" value="SDH_C"/>
</dbReference>
<comment type="caution">
    <text evidence="6">The sequence shown here is derived from an EMBL/GenBank/DDBJ whole genome shotgun (WGS) entry which is preliminary data.</text>
</comment>
<dbReference type="InterPro" id="IPR006151">
    <property type="entry name" value="Shikm_DH/Glu-tRNA_Rdtase"/>
</dbReference>
<dbReference type="Pfam" id="PF18317">
    <property type="entry name" value="SDH_C"/>
    <property type="match status" value="1"/>
</dbReference>
<keyword evidence="7" id="KW-1185">Reference proteome</keyword>
<dbReference type="Pfam" id="PF01202">
    <property type="entry name" value="SKI"/>
    <property type="match status" value="1"/>
</dbReference>
<proteinExistence type="inferred from homology"/>
<dbReference type="InterPro" id="IPR046346">
    <property type="entry name" value="Aminoacid_DH-like_N_sf"/>
</dbReference>
<dbReference type="InterPro" id="IPR013785">
    <property type="entry name" value="Aldolase_TIM"/>
</dbReference>
<organism evidence="6 7">
    <name type="scientific">Cudoniella acicularis</name>
    <dbReference type="NCBI Taxonomy" id="354080"/>
    <lineage>
        <taxon>Eukaryota</taxon>
        <taxon>Fungi</taxon>
        <taxon>Dikarya</taxon>
        <taxon>Ascomycota</taxon>
        <taxon>Pezizomycotina</taxon>
        <taxon>Leotiomycetes</taxon>
        <taxon>Helotiales</taxon>
        <taxon>Tricladiaceae</taxon>
        <taxon>Cudoniella</taxon>
    </lineage>
</organism>
<dbReference type="GO" id="GO:0009423">
    <property type="term" value="P:chorismate biosynthetic process"/>
    <property type="evidence" value="ECO:0007669"/>
    <property type="project" value="TreeGrafter"/>
</dbReference>
<dbReference type="SUPFAM" id="SSF51569">
    <property type="entry name" value="Aldolase"/>
    <property type="match status" value="1"/>
</dbReference>
<dbReference type="InterPro" id="IPR036291">
    <property type="entry name" value="NAD(P)-bd_dom_sf"/>
</dbReference>
<name>A0A8H4RU13_9HELO</name>
<dbReference type="EMBL" id="JAAMPI010000089">
    <property type="protein sequence ID" value="KAF4635974.1"/>
    <property type="molecule type" value="Genomic_DNA"/>
</dbReference>
<comment type="similarity">
    <text evidence="1">In the 2nd section; belongs to the type-I 3-dehydroquinase family.</text>
</comment>
<dbReference type="Pfam" id="PF08501">
    <property type="entry name" value="Shikimate_dh_N"/>
    <property type="match status" value="1"/>
</dbReference>
<dbReference type="PANTHER" id="PTHR21090:SF17">
    <property type="entry name" value="QUINATE REPRESSOR PROTEIN"/>
    <property type="match status" value="1"/>
</dbReference>
<dbReference type="InterPro" id="IPR027417">
    <property type="entry name" value="P-loop_NTPase"/>
</dbReference>
<dbReference type="Pfam" id="PF01488">
    <property type="entry name" value="Shikimate_DH"/>
    <property type="match status" value="1"/>
</dbReference>
<dbReference type="Pfam" id="PF01487">
    <property type="entry name" value="DHquinase_I"/>
    <property type="match status" value="1"/>
</dbReference>
<evidence type="ECO:0000313" key="6">
    <source>
        <dbReference type="EMBL" id="KAF4635974.1"/>
    </source>
</evidence>
<evidence type="ECO:0000259" key="5">
    <source>
        <dbReference type="Pfam" id="PF18317"/>
    </source>
</evidence>
<dbReference type="Gene3D" id="3.20.20.70">
    <property type="entry name" value="Aldolase class I"/>
    <property type="match status" value="1"/>
</dbReference>
<dbReference type="AlphaFoldDB" id="A0A8H4RU13"/>
<dbReference type="Gene3D" id="3.40.50.300">
    <property type="entry name" value="P-loop containing nucleotide triphosphate hydrolases"/>
    <property type="match status" value="1"/>
</dbReference>
<sequence length="878" mass="98046">MVSGMSCRASEGFPLQFRRLYEYIVLACGFPYAVEPKTRVFVEFSIRRCSNFQPGLVNNTSKPDHDLHESQSSMAVETQLEYPSLGSSLRLDSKPQTPSIRQFPSNASIVLIGSRGAGKRTLGFIGATHLGRRLITEDHYFQETTGISRGEFLRKYGNNEFYRRNVEILKQMLEQHRSGCIIECGMGSLSNQAQRALREYSKTNPVIYVTRASHRIRSLLRLSEEEAARLEAADLSHRSCSNLEYYNLYDPSCDGTDTPPENGIGNVSSRLKNVKEDFSNFLDFLTGQGLIRNSLESPFSIAALPPECRSHTYALSLRLSSIPDLDLAELEAGADAVQLKIDIWSPHLQGIMAKQVANIRRKLGVPIIFHMEDYVFADSPMSVVDKEHAYFELLECGLRLGVEYIVVDLRFSSDRVAHLVRCSGPTKIIGHHLAQEENSWGWDDESWMIQYQRAKSLGCDMIRFVRATSKARDNDTAREFLAKINAIPGHLPVIAYNLGEHGRPSLISNQIFTPVTHPIMQATVSKAQVRQFLPTAAEAVQSLYQSRILDPLHFYHLGASVFYSLSPAMHTAAYRVCGMENDFQSLEVTSLGDIFRLCQDSNFGGAAITQPFKVEILSHVAAKSYHAKAIGAINTLLPLRMFPNNGPLDGSIQSLLRQANQRSRAGSIVAYYGDNTDFIGILTCLRRNISPRNVVQPSKTTAIVIGAGGMARAAVYALIQLGCRKIFMYNRTEAHAQDVASHFNSWAGGLTSDGKIVHVLRSIHEDWPAGYRLPTIIISCVPARSVANQAPANFEMPMQWLGSPTGGVVVELAYLPLDTPLLKQIRRVREETKPAWVIVDGLEVLPEQAIAQFELMTGRKAPKSRMRLEVMQNYHRYE</sequence>
<protein>
    <recommendedName>
        <fullName evidence="8">Quinate repressor protein</fullName>
    </recommendedName>
</protein>
<dbReference type="OrthoDB" id="4415835at2759"/>
<evidence type="ECO:0000256" key="2">
    <source>
        <dbReference type="ARBA" id="ARBA00009349"/>
    </source>
</evidence>
<dbReference type="PANTHER" id="PTHR21090">
    <property type="entry name" value="AROM/DEHYDROQUINATE SYNTHASE"/>
    <property type="match status" value="1"/>
</dbReference>
<dbReference type="Proteomes" id="UP000566819">
    <property type="component" value="Unassembled WGS sequence"/>
</dbReference>
<dbReference type="GO" id="GO:0003866">
    <property type="term" value="F:3-phosphoshikimate 1-carboxyvinyltransferase activity"/>
    <property type="evidence" value="ECO:0007669"/>
    <property type="project" value="TreeGrafter"/>
</dbReference>
<feature type="domain" description="Shikimate dehydrogenase substrate binding N-terminal" evidence="4">
    <location>
        <begin position="558"/>
        <end position="636"/>
    </location>
</feature>
<reference evidence="6 7" key="1">
    <citation type="submission" date="2020-03" db="EMBL/GenBank/DDBJ databases">
        <title>Draft Genome Sequence of Cudoniella acicularis.</title>
        <authorList>
            <person name="Buettner E."/>
            <person name="Kellner H."/>
        </authorList>
    </citation>
    <scope>NUCLEOTIDE SEQUENCE [LARGE SCALE GENOMIC DNA]</scope>
    <source>
        <strain evidence="6 7">DSM 108380</strain>
    </source>
</reference>
<dbReference type="SUPFAM" id="SSF52540">
    <property type="entry name" value="P-loop containing nucleoside triphosphate hydrolases"/>
    <property type="match status" value="1"/>
</dbReference>
<dbReference type="GO" id="GO:0003855">
    <property type="term" value="F:3-dehydroquinate dehydratase activity"/>
    <property type="evidence" value="ECO:0007669"/>
    <property type="project" value="InterPro"/>
</dbReference>
<dbReference type="CDD" id="cd00502">
    <property type="entry name" value="DHQase_I"/>
    <property type="match status" value="1"/>
</dbReference>
<dbReference type="Gene3D" id="3.40.50.10860">
    <property type="entry name" value="Leucine Dehydrogenase, chain A, domain 1"/>
    <property type="match status" value="1"/>
</dbReference>
<accession>A0A8H4RU13</accession>
<dbReference type="Gene3D" id="3.40.50.720">
    <property type="entry name" value="NAD(P)-binding Rossmann-like Domain"/>
    <property type="match status" value="1"/>
</dbReference>
<evidence type="ECO:0000313" key="7">
    <source>
        <dbReference type="Proteomes" id="UP000566819"/>
    </source>
</evidence>
<evidence type="ECO:0000259" key="4">
    <source>
        <dbReference type="Pfam" id="PF08501"/>
    </source>
</evidence>